<proteinExistence type="predicted"/>
<evidence type="ECO:0000313" key="1">
    <source>
        <dbReference type="EMBL" id="GAH92412.1"/>
    </source>
</evidence>
<comment type="caution">
    <text evidence="1">The sequence shown here is derived from an EMBL/GenBank/DDBJ whole genome shotgun (WGS) entry which is preliminary data.</text>
</comment>
<accession>X1JEJ6</accession>
<gene>
    <name evidence="1" type="ORF">S06H3_00313</name>
</gene>
<protein>
    <submittedName>
        <fullName evidence="1">Uncharacterized protein</fullName>
    </submittedName>
</protein>
<sequence>MKKFIVILILIFTILLSILIIPNSYTHKIVNIPDRYEIVDDHIENNNTQTFGG</sequence>
<name>X1JEJ6_9ZZZZ</name>
<organism evidence="1">
    <name type="scientific">marine sediment metagenome</name>
    <dbReference type="NCBI Taxonomy" id="412755"/>
    <lineage>
        <taxon>unclassified sequences</taxon>
        <taxon>metagenomes</taxon>
        <taxon>ecological metagenomes</taxon>
    </lineage>
</organism>
<dbReference type="EMBL" id="BARV01000052">
    <property type="protein sequence ID" value="GAH92412.1"/>
    <property type="molecule type" value="Genomic_DNA"/>
</dbReference>
<reference evidence="1" key="1">
    <citation type="journal article" date="2014" name="Front. Microbiol.">
        <title>High frequency of phylogenetically diverse reductive dehalogenase-homologous genes in deep subseafloor sedimentary metagenomes.</title>
        <authorList>
            <person name="Kawai M."/>
            <person name="Futagami T."/>
            <person name="Toyoda A."/>
            <person name="Takaki Y."/>
            <person name="Nishi S."/>
            <person name="Hori S."/>
            <person name="Arai W."/>
            <person name="Tsubouchi T."/>
            <person name="Morono Y."/>
            <person name="Uchiyama I."/>
            <person name="Ito T."/>
            <person name="Fujiyama A."/>
            <person name="Inagaki F."/>
            <person name="Takami H."/>
        </authorList>
    </citation>
    <scope>NUCLEOTIDE SEQUENCE</scope>
    <source>
        <strain evidence="1">Expedition CK06-06</strain>
    </source>
</reference>
<dbReference type="AlphaFoldDB" id="X1JEJ6"/>